<proteinExistence type="predicted"/>
<keyword evidence="2" id="KW-1185">Reference proteome</keyword>
<reference evidence="1 2" key="1">
    <citation type="submission" date="2016-03" db="EMBL/GenBank/DDBJ databases">
        <title>Choanephora cucurbitarum.</title>
        <authorList>
            <person name="Min B."/>
            <person name="Park H."/>
            <person name="Park J.-H."/>
            <person name="Shin H.-D."/>
            <person name="Choi I.-G."/>
        </authorList>
    </citation>
    <scope>NUCLEOTIDE SEQUENCE [LARGE SCALE GENOMIC DNA]</scope>
    <source>
        <strain evidence="1 2">KUS-F28377</strain>
    </source>
</reference>
<dbReference type="Proteomes" id="UP000093000">
    <property type="component" value="Unassembled WGS sequence"/>
</dbReference>
<dbReference type="InterPro" id="IPR032675">
    <property type="entry name" value="LRR_dom_sf"/>
</dbReference>
<name>A0A1C7NME6_9FUNG</name>
<dbReference type="EMBL" id="LUGH01000066">
    <property type="protein sequence ID" value="OBZ90049.1"/>
    <property type="molecule type" value="Genomic_DNA"/>
</dbReference>
<sequence>MICSVPPELLEIIGLYLSLENHLQLVSVNHLFYHTYIKLLLQHVKITSREHLNQFLNQSRNHCLVQHLQLSAEINEDDIKQIVKSLSHLSSICLTMNSYRIDLLQSLSSFDCLYSLALDSVSVDETALTFLPPQLKRLKVNLKRAFESDQLIAASWNGLKCIHTLCPLIEHLSVAYNHGWEPVIRKQEMPNYKIKKLELIFLDRPGDMESWFCYFGYNYPRLASLKIRCDGSHYNRNSLLFREESDREVYSRFFRGCPLLSHLETQDVTLTVEFFQQLKYQAIDFTRIFNQPSSSSIFLHECNSDWTDFSAITKLDIFYVLGAEHHMPMETIGRKCQYLNQLILRSSNQFRKNTLWIGTILVLFPYLKYLGLIDLKLSTNRNILLRYANTLHPLEEIHIERCFVSDGFFDCVSARCLNLKHLSLIQTRFEYPLDKAIMNLKHQRLLTVNIKCPRVSNLDQVIRLFHVHSKVKSEWYYMSQYRVRPSTLLEVAECFERTNETNTLLLDIMLSQHPSSWKDLVMHSYLYTSHLFEGLQLPNALLAGYFEILCQSIGALRINDRDVF</sequence>
<comment type="caution">
    <text evidence="1">The sequence shown here is derived from an EMBL/GenBank/DDBJ whole genome shotgun (WGS) entry which is preliminary data.</text>
</comment>
<protein>
    <recommendedName>
        <fullName evidence="3">F-box domain-containing protein</fullName>
    </recommendedName>
</protein>
<accession>A0A1C7NME6</accession>
<gene>
    <name evidence="1" type="ORF">A0J61_01904</name>
</gene>
<evidence type="ECO:0000313" key="1">
    <source>
        <dbReference type="EMBL" id="OBZ90049.1"/>
    </source>
</evidence>
<dbReference type="SUPFAM" id="SSF52047">
    <property type="entry name" value="RNI-like"/>
    <property type="match status" value="1"/>
</dbReference>
<feature type="unsure residue" description="I or L" evidence="1">
    <location>
        <position position="464"/>
    </location>
</feature>
<evidence type="ECO:0000313" key="2">
    <source>
        <dbReference type="Proteomes" id="UP000093000"/>
    </source>
</evidence>
<dbReference type="OrthoDB" id="2285227at2759"/>
<dbReference type="InParanoid" id="A0A1C7NME6"/>
<dbReference type="Gene3D" id="3.80.10.10">
    <property type="entry name" value="Ribonuclease Inhibitor"/>
    <property type="match status" value="1"/>
</dbReference>
<organism evidence="1 2">
    <name type="scientific">Choanephora cucurbitarum</name>
    <dbReference type="NCBI Taxonomy" id="101091"/>
    <lineage>
        <taxon>Eukaryota</taxon>
        <taxon>Fungi</taxon>
        <taxon>Fungi incertae sedis</taxon>
        <taxon>Mucoromycota</taxon>
        <taxon>Mucoromycotina</taxon>
        <taxon>Mucoromycetes</taxon>
        <taxon>Mucorales</taxon>
        <taxon>Mucorineae</taxon>
        <taxon>Choanephoraceae</taxon>
        <taxon>Choanephoroideae</taxon>
        <taxon>Choanephora</taxon>
    </lineage>
</organism>
<evidence type="ECO:0008006" key="3">
    <source>
        <dbReference type="Google" id="ProtNLM"/>
    </source>
</evidence>
<dbReference type="AlphaFoldDB" id="A0A1C7NME6"/>